<dbReference type="SUPFAM" id="SSF56672">
    <property type="entry name" value="DNA/RNA polymerases"/>
    <property type="match status" value="1"/>
</dbReference>
<dbReference type="InterPro" id="IPR052055">
    <property type="entry name" value="Hepadnavirus_pol/RT"/>
</dbReference>
<dbReference type="AlphaFoldDB" id="A0A368GJS7"/>
<dbReference type="OrthoDB" id="5829234at2759"/>
<evidence type="ECO:0000313" key="2">
    <source>
        <dbReference type="EMBL" id="RCN43519.1"/>
    </source>
</evidence>
<dbReference type="Pfam" id="PF00078">
    <property type="entry name" value="RVT_1"/>
    <property type="match status" value="1"/>
</dbReference>
<evidence type="ECO:0000259" key="1">
    <source>
        <dbReference type="PROSITE" id="PS50878"/>
    </source>
</evidence>
<accession>A0A368GJS7</accession>
<feature type="domain" description="Reverse transcriptase" evidence="1">
    <location>
        <begin position="1"/>
        <end position="128"/>
    </location>
</feature>
<name>A0A368GJS7_ANCCA</name>
<reference evidence="2 3" key="1">
    <citation type="submission" date="2014-10" db="EMBL/GenBank/DDBJ databases">
        <title>Draft genome of the hookworm Ancylostoma caninum.</title>
        <authorList>
            <person name="Mitreva M."/>
        </authorList>
    </citation>
    <scope>NUCLEOTIDE SEQUENCE [LARGE SCALE GENOMIC DNA]</scope>
    <source>
        <strain evidence="2 3">Baltimore</strain>
    </source>
</reference>
<organism evidence="2 3">
    <name type="scientific">Ancylostoma caninum</name>
    <name type="common">Dog hookworm</name>
    <dbReference type="NCBI Taxonomy" id="29170"/>
    <lineage>
        <taxon>Eukaryota</taxon>
        <taxon>Metazoa</taxon>
        <taxon>Ecdysozoa</taxon>
        <taxon>Nematoda</taxon>
        <taxon>Chromadorea</taxon>
        <taxon>Rhabditida</taxon>
        <taxon>Rhabditina</taxon>
        <taxon>Rhabditomorpha</taxon>
        <taxon>Strongyloidea</taxon>
        <taxon>Ancylostomatidae</taxon>
        <taxon>Ancylostomatinae</taxon>
        <taxon>Ancylostoma</taxon>
    </lineage>
</organism>
<dbReference type="PROSITE" id="PS50878">
    <property type="entry name" value="RT_POL"/>
    <property type="match status" value="1"/>
</dbReference>
<sequence length="170" mass="19226">MSEADGNASQGKKSPPWNEVPICTKDRNYLAFSYEGKLYRFRALPFGLSSAPYAYTRLVKPVAAFLREMGMRLLVYLDDWIFLADSEKRLRQQLSTALELFGDLGFIVNTEKSQLEPVQRIEFLGMTIDSRSFLFEVPEKKVLIISSIAKQLLSTGEGVSLRAIAEFMGK</sequence>
<keyword evidence="3" id="KW-1185">Reference proteome</keyword>
<dbReference type="Gene3D" id="3.30.70.270">
    <property type="match status" value="1"/>
</dbReference>
<protein>
    <recommendedName>
        <fullName evidence="1">Reverse transcriptase domain-containing protein</fullName>
    </recommendedName>
</protein>
<proteinExistence type="predicted"/>
<dbReference type="InterPro" id="IPR000477">
    <property type="entry name" value="RT_dom"/>
</dbReference>
<comment type="caution">
    <text evidence="2">The sequence shown here is derived from an EMBL/GenBank/DDBJ whole genome shotgun (WGS) entry which is preliminary data.</text>
</comment>
<dbReference type="Proteomes" id="UP000252519">
    <property type="component" value="Unassembled WGS sequence"/>
</dbReference>
<dbReference type="InterPro" id="IPR043128">
    <property type="entry name" value="Rev_trsase/Diguanyl_cyclase"/>
</dbReference>
<dbReference type="PANTHER" id="PTHR33050">
    <property type="entry name" value="REVERSE TRANSCRIPTASE DOMAIN-CONTAINING PROTEIN"/>
    <property type="match status" value="1"/>
</dbReference>
<evidence type="ECO:0000313" key="3">
    <source>
        <dbReference type="Proteomes" id="UP000252519"/>
    </source>
</evidence>
<dbReference type="InterPro" id="IPR043502">
    <property type="entry name" value="DNA/RNA_pol_sf"/>
</dbReference>
<dbReference type="PANTHER" id="PTHR33050:SF7">
    <property type="entry name" value="RIBONUCLEASE H"/>
    <property type="match status" value="1"/>
</dbReference>
<dbReference type="EMBL" id="JOJR01000154">
    <property type="protein sequence ID" value="RCN43519.1"/>
    <property type="molecule type" value="Genomic_DNA"/>
</dbReference>
<gene>
    <name evidence="2" type="ORF">ANCCAN_10482</name>
</gene>
<dbReference type="STRING" id="29170.A0A368GJS7"/>
<dbReference type="CDD" id="cd03714">
    <property type="entry name" value="RT_DIRS1"/>
    <property type="match status" value="1"/>
</dbReference>